<protein>
    <submittedName>
        <fullName evidence="1">Uncharacterized protein</fullName>
    </submittedName>
</protein>
<dbReference type="AlphaFoldDB" id="A0A081C1H2"/>
<proteinExistence type="predicted"/>
<dbReference type="EMBL" id="DF820467">
    <property type="protein sequence ID" value="GAK58427.1"/>
    <property type="molecule type" value="Genomic_DNA"/>
</dbReference>
<name>A0A081C1H2_VECG1</name>
<keyword evidence="2" id="KW-1185">Reference proteome</keyword>
<evidence type="ECO:0000313" key="1">
    <source>
        <dbReference type="EMBL" id="GAK58427.1"/>
    </source>
</evidence>
<accession>A0A081C1H2</accession>
<dbReference type="Proteomes" id="UP000030661">
    <property type="component" value="Unassembled WGS sequence"/>
</dbReference>
<dbReference type="InterPro" id="IPR027417">
    <property type="entry name" value="P-loop_NTPase"/>
</dbReference>
<dbReference type="HOGENOM" id="CLU_1692044_0_0_0"/>
<gene>
    <name evidence="1" type="ORF">U27_05401</name>
</gene>
<dbReference type="SUPFAM" id="SSF52540">
    <property type="entry name" value="P-loop containing nucleoside triphosphate hydrolases"/>
    <property type="match status" value="1"/>
</dbReference>
<organism evidence="1">
    <name type="scientific">Vecturithrix granuli</name>
    <dbReference type="NCBI Taxonomy" id="1499967"/>
    <lineage>
        <taxon>Bacteria</taxon>
        <taxon>Candidatus Moduliflexota</taxon>
        <taxon>Candidatus Vecturitrichia</taxon>
        <taxon>Candidatus Vecturitrichales</taxon>
        <taxon>Candidatus Vecturitrichaceae</taxon>
        <taxon>Candidatus Vecturithrix</taxon>
    </lineage>
</organism>
<dbReference type="PRINTS" id="PR00364">
    <property type="entry name" value="DISEASERSIST"/>
</dbReference>
<reference evidence="1" key="1">
    <citation type="journal article" date="2015" name="PeerJ">
        <title>First genomic representation of candidate bacterial phylum KSB3 points to enhanced environmental sensing as a trigger of wastewater bulking.</title>
        <authorList>
            <person name="Sekiguchi Y."/>
            <person name="Ohashi A."/>
            <person name="Parks D.H."/>
            <person name="Yamauchi T."/>
            <person name="Tyson G.W."/>
            <person name="Hugenholtz P."/>
        </authorList>
    </citation>
    <scope>NUCLEOTIDE SEQUENCE [LARGE SCALE GENOMIC DNA]</scope>
</reference>
<dbReference type="STRING" id="1499967.U27_05401"/>
<evidence type="ECO:0000313" key="2">
    <source>
        <dbReference type="Proteomes" id="UP000030661"/>
    </source>
</evidence>
<sequence>MSKLCFRCQSRALTLLFTLQPGRVITLGDCRQFGEEPKPGPEMAALRVLAGKKALLILDGAEDADNLPRVLDICGTCGVLITSRSKKDAGADRQDIAPLQTAEGVELLRKWSGNPIGAESIVTRIYELVGGLPLALRLVGRYLHQTGEPALEYQQ</sequence>